<feature type="compositionally biased region" description="Low complexity" evidence="1">
    <location>
        <begin position="193"/>
        <end position="206"/>
    </location>
</feature>
<dbReference type="Proteomes" id="UP000887566">
    <property type="component" value="Unplaced"/>
</dbReference>
<dbReference type="GO" id="GO:0030020">
    <property type="term" value="F:extracellular matrix structural constituent conferring tensile strength"/>
    <property type="evidence" value="ECO:0007669"/>
    <property type="project" value="TreeGrafter"/>
</dbReference>
<dbReference type="PANTHER" id="PTHR24023">
    <property type="entry name" value="COLLAGEN ALPHA"/>
    <property type="match status" value="1"/>
</dbReference>
<dbReference type="GO" id="GO:0005615">
    <property type="term" value="C:extracellular space"/>
    <property type="evidence" value="ECO:0007669"/>
    <property type="project" value="TreeGrafter"/>
</dbReference>
<feature type="region of interest" description="Disordered" evidence="1">
    <location>
        <begin position="125"/>
        <end position="249"/>
    </location>
</feature>
<dbReference type="InterPro" id="IPR050149">
    <property type="entry name" value="Collagen_superfamily"/>
</dbReference>
<evidence type="ECO:0000313" key="3">
    <source>
        <dbReference type="Proteomes" id="UP000887566"/>
    </source>
</evidence>
<sequence length="249" mass="26446">MIFWLTALALLPIVLGGHGSFEVRDPSPHFDHLNPFPPETSTCCPQIPWFPKKLKSLDEKVFDFDKRNSQVYKRLSVFVDQVEQFEIAQAKINDYIVNTKLSIYANGIKGDKGYLGVGGEEGDAGEPGLKGVEGHTGRTGRRGFPGNFGPPGAKGVKGEKGFKGPEGQPGPIGTYSGPPALSTFAGDRGARGQKGLQGPPGLQGTKGVNGLKGYVGREGPKGPHGSSCCAKKRTDVDTWGEPDWPGSLA</sequence>
<evidence type="ECO:0000313" key="4">
    <source>
        <dbReference type="WBParaSite" id="PSAMB.scaffold9268size5156.g32272.t1"/>
    </source>
</evidence>
<proteinExistence type="predicted"/>
<keyword evidence="2" id="KW-0732">Signal</keyword>
<dbReference type="AlphaFoldDB" id="A0A914XNW9"/>
<keyword evidence="3" id="KW-1185">Reference proteome</keyword>
<evidence type="ECO:0000256" key="2">
    <source>
        <dbReference type="SAM" id="SignalP"/>
    </source>
</evidence>
<dbReference type="GO" id="GO:0030198">
    <property type="term" value="P:extracellular matrix organization"/>
    <property type="evidence" value="ECO:0007669"/>
    <property type="project" value="TreeGrafter"/>
</dbReference>
<feature type="signal peptide" evidence="2">
    <location>
        <begin position="1"/>
        <end position="16"/>
    </location>
</feature>
<reference evidence="4" key="1">
    <citation type="submission" date="2022-11" db="UniProtKB">
        <authorList>
            <consortium name="WormBaseParasite"/>
        </authorList>
    </citation>
    <scope>IDENTIFICATION</scope>
</reference>
<dbReference type="PANTHER" id="PTHR24023:SF987">
    <property type="entry name" value="COLLAGEN ALPHA-1(XXIV) CHAIN"/>
    <property type="match status" value="1"/>
</dbReference>
<feature type="chain" id="PRO_5038123391" evidence="2">
    <location>
        <begin position="17"/>
        <end position="249"/>
    </location>
</feature>
<protein>
    <submittedName>
        <fullName evidence="4">Uncharacterized protein</fullName>
    </submittedName>
</protein>
<evidence type="ECO:0000256" key="1">
    <source>
        <dbReference type="SAM" id="MobiDB-lite"/>
    </source>
</evidence>
<dbReference type="WBParaSite" id="PSAMB.scaffold9268size5156.g32272.t1">
    <property type="protein sequence ID" value="PSAMB.scaffold9268size5156.g32272.t1"/>
    <property type="gene ID" value="PSAMB.scaffold9268size5156.g32272"/>
</dbReference>
<organism evidence="3 4">
    <name type="scientific">Plectus sambesii</name>
    <dbReference type="NCBI Taxonomy" id="2011161"/>
    <lineage>
        <taxon>Eukaryota</taxon>
        <taxon>Metazoa</taxon>
        <taxon>Ecdysozoa</taxon>
        <taxon>Nematoda</taxon>
        <taxon>Chromadorea</taxon>
        <taxon>Plectida</taxon>
        <taxon>Plectina</taxon>
        <taxon>Plectoidea</taxon>
        <taxon>Plectidae</taxon>
        <taxon>Plectus</taxon>
    </lineage>
</organism>
<accession>A0A914XNW9</accession>
<dbReference type="GO" id="GO:0031012">
    <property type="term" value="C:extracellular matrix"/>
    <property type="evidence" value="ECO:0007669"/>
    <property type="project" value="TreeGrafter"/>
</dbReference>
<name>A0A914XNW9_9BILA</name>
<feature type="compositionally biased region" description="Low complexity" evidence="1">
    <location>
        <begin position="142"/>
        <end position="151"/>
    </location>
</feature>